<dbReference type="AlphaFoldDB" id="A0A7S4LMV2"/>
<evidence type="ECO:0000313" key="1">
    <source>
        <dbReference type="EMBL" id="CAE0839243.1"/>
    </source>
</evidence>
<dbReference type="EMBL" id="HBJA01147352">
    <property type="protein sequence ID" value="CAE0839243.1"/>
    <property type="molecule type" value="Transcribed_RNA"/>
</dbReference>
<sequence length="212" mass="24025">MCDEVMANSELPPRNPNRRVHFARHATAVQKPSVSDTEYNAEYPSYAEKCDFVRYRDLVRRRCEELRIDPDRPALGQSVYEWSDALEQVEQEVSQHHSAPCTGCPSEDLSEPIKSETAQECIAWVLEVQILCLEESAAEGEVEHEDGCCSQFRNCRSDPSWGCPDFDDSTLFDCSDEESIPDYDAPYTPVQDCSFYFAYFEPGPVLGPVCEA</sequence>
<accession>A0A7S4LMV2</accession>
<gene>
    <name evidence="1" type="ORF">EGYM00163_LOCUS50615</name>
</gene>
<name>A0A7S4LMV2_9EUGL</name>
<reference evidence="1" key="1">
    <citation type="submission" date="2021-01" db="EMBL/GenBank/DDBJ databases">
        <authorList>
            <person name="Corre E."/>
            <person name="Pelletier E."/>
            <person name="Niang G."/>
            <person name="Scheremetjew M."/>
            <person name="Finn R."/>
            <person name="Kale V."/>
            <person name="Holt S."/>
            <person name="Cochrane G."/>
            <person name="Meng A."/>
            <person name="Brown T."/>
            <person name="Cohen L."/>
        </authorList>
    </citation>
    <scope>NUCLEOTIDE SEQUENCE</scope>
    <source>
        <strain evidence="1">CCMP1594</strain>
    </source>
</reference>
<proteinExistence type="predicted"/>
<protein>
    <submittedName>
        <fullName evidence="1">Uncharacterized protein</fullName>
    </submittedName>
</protein>
<organism evidence="1">
    <name type="scientific">Eutreptiella gymnastica</name>
    <dbReference type="NCBI Taxonomy" id="73025"/>
    <lineage>
        <taxon>Eukaryota</taxon>
        <taxon>Discoba</taxon>
        <taxon>Euglenozoa</taxon>
        <taxon>Euglenida</taxon>
        <taxon>Spirocuta</taxon>
        <taxon>Euglenophyceae</taxon>
        <taxon>Eutreptiales</taxon>
        <taxon>Eutreptiaceae</taxon>
        <taxon>Eutreptiella</taxon>
    </lineage>
</organism>